<dbReference type="AlphaFoldDB" id="A0A420FWK6"/>
<keyword evidence="2" id="KW-1185">Reference proteome</keyword>
<dbReference type="PROSITE" id="PS51257">
    <property type="entry name" value="PROKAR_LIPOPROTEIN"/>
    <property type="match status" value="1"/>
</dbReference>
<evidence type="ECO:0000313" key="2">
    <source>
        <dbReference type="Proteomes" id="UP000286402"/>
    </source>
</evidence>
<dbReference type="EMBL" id="MCAQ01000012">
    <property type="protein sequence ID" value="RKF37357.1"/>
    <property type="molecule type" value="Genomic_DNA"/>
</dbReference>
<evidence type="ECO:0008006" key="3">
    <source>
        <dbReference type="Google" id="ProtNLM"/>
    </source>
</evidence>
<name>A0A420FWK6_9SPHI</name>
<gene>
    <name evidence="1" type="ORF">BCY89_06915</name>
</gene>
<proteinExistence type="predicted"/>
<evidence type="ECO:0000313" key="1">
    <source>
        <dbReference type="EMBL" id="RKF37357.1"/>
    </source>
</evidence>
<protein>
    <recommendedName>
        <fullName evidence="3">Lipoprotein</fullName>
    </recommendedName>
</protein>
<organism evidence="1 2">
    <name type="scientific">Sphingobacterium siyangense</name>
    <dbReference type="NCBI Taxonomy" id="459529"/>
    <lineage>
        <taxon>Bacteria</taxon>
        <taxon>Pseudomonadati</taxon>
        <taxon>Bacteroidota</taxon>
        <taxon>Sphingobacteriia</taxon>
        <taxon>Sphingobacteriales</taxon>
        <taxon>Sphingobacteriaceae</taxon>
        <taxon>Sphingobacterium</taxon>
    </lineage>
</organism>
<dbReference type="Proteomes" id="UP000286402">
    <property type="component" value="Unassembled WGS sequence"/>
</dbReference>
<comment type="caution">
    <text evidence="1">The sequence shown here is derived from an EMBL/GenBank/DDBJ whole genome shotgun (WGS) entry which is preliminary data.</text>
</comment>
<accession>A0A420FWK6</accession>
<reference evidence="1 2" key="1">
    <citation type="submission" date="2016-07" db="EMBL/GenBank/DDBJ databases">
        <title>Genome analysis of Sphingobacterium siyangense T12B17.</title>
        <authorList>
            <person name="Xu D."/>
            <person name="Su Y."/>
            <person name="Zheng S."/>
        </authorList>
    </citation>
    <scope>NUCLEOTIDE SEQUENCE [LARGE SCALE GENOMIC DNA]</scope>
    <source>
        <strain evidence="1 2">T12B17</strain>
    </source>
</reference>
<dbReference type="RefSeq" id="WP_120334393.1">
    <property type="nucleotide sequence ID" value="NZ_MCAQ01000012.1"/>
</dbReference>
<sequence>MKIRHNIIILTAAICSCNNPNIHQQKRDVKQSEHPIDREVATSQQQIDIVPTSNTTNNGRATTSIKFNEFVVSIQGMAILDPEKMDQLQRDTVEIDAEVGESIEGSYISILNDQISDLKVEQRYETSVTIMNEGPHCDLTDWKHFNSDWKSLKQNRNGLFFSNEYTDQDYTAFPSVSMDELRQKVKERCGEEWFKLLAKVKSPTEYPSAVSVSRYFLRITCRLKDNGKELTKFIIIKTPMGC</sequence>